<name>B2WPD5_PYRTR</name>
<proteinExistence type="predicted"/>
<organism evidence="1 2">
    <name type="scientific">Pyrenophora tritici-repentis (strain Pt-1C-BFP)</name>
    <name type="common">Wheat tan spot fungus</name>
    <name type="synonym">Drechslera tritici-repentis</name>
    <dbReference type="NCBI Taxonomy" id="426418"/>
    <lineage>
        <taxon>Eukaryota</taxon>
        <taxon>Fungi</taxon>
        <taxon>Dikarya</taxon>
        <taxon>Ascomycota</taxon>
        <taxon>Pezizomycotina</taxon>
        <taxon>Dothideomycetes</taxon>
        <taxon>Pleosporomycetidae</taxon>
        <taxon>Pleosporales</taxon>
        <taxon>Pleosporineae</taxon>
        <taxon>Pleosporaceae</taxon>
        <taxon>Pyrenophora</taxon>
    </lineage>
</organism>
<dbReference type="AlphaFoldDB" id="B2WPD5"/>
<dbReference type="InParanoid" id="B2WPD5"/>
<reference evidence="2" key="1">
    <citation type="journal article" date="2013" name="G3 (Bethesda)">
        <title>Comparative genomics of a plant-pathogenic fungus, Pyrenophora tritici-repentis, reveals transduplication and the impact of repeat elements on pathogenicity and population divergence.</title>
        <authorList>
            <person name="Manning V.A."/>
            <person name="Pandelova I."/>
            <person name="Dhillon B."/>
            <person name="Wilhelm L.J."/>
            <person name="Goodwin S.B."/>
            <person name="Berlin A.M."/>
            <person name="Figueroa M."/>
            <person name="Freitag M."/>
            <person name="Hane J.K."/>
            <person name="Henrissat B."/>
            <person name="Holman W.H."/>
            <person name="Kodira C.D."/>
            <person name="Martin J."/>
            <person name="Oliver R.P."/>
            <person name="Robbertse B."/>
            <person name="Schackwitz W."/>
            <person name="Schwartz D.C."/>
            <person name="Spatafora J.W."/>
            <person name="Turgeon B.G."/>
            <person name="Yandava C."/>
            <person name="Young S."/>
            <person name="Zhou S."/>
            <person name="Zeng Q."/>
            <person name="Grigoriev I.V."/>
            <person name="Ma L.-J."/>
            <person name="Ciuffetti L.M."/>
        </authorList>
    </citation>
    <scope>NUCLEOTIDE SEQUENCE [LARGE SCALE GENOMIC DNA]</scope>
    <source>
        <strain evidence="2">Pt-1C-BFP</strain>
    </source>
</reference>
<evidence type="ECO:0000313" key="1">
    <source>
        <dbReference type="EMBL" id="EDU46001.1"/>
    </source>
</evidence>
<protein>
    <submittedName>
        <fullName evidence="1">Uncharacterized protein</fullName>
    </submittedName>
</protein>
<gene>
    <name evidence="1" type="ORF">PTRG_11845</name>
</gene>
<dbReference type="Proteomes" id="UP000001471">
    <property type="component" value="Unassembled WGS sequence"/>
</dbReference>
<dbReference type="STRING" id="426418.B2WPD5"/>
<dbReference type="HOGENOM" id="CLU_2543710_0_0_1"/>
<evidence type="ECO:0000313" key="2">
    <source>
        <dbReference type="Proteomes" id="UP000001471"/>
    </source>
</evidence>
<sequence length="83" mass="9198">MQLLTSCLLRYGLRAMNRNDLNLQVQRAIEQSDNDTIASVKIVSSNQLKSGDLSIKTASSSEVETLRQFADDWSHRNGSGNTV</sequence>
<dbReference type="EMBL" id="DS231635">
    <property type="protein sequence ID" value="EDU46001.1"/>
    <property type="molecule type" value="Genomic_DNA"/>
</dbReference>
<accession>B2WPD5</accession>